<reference evidence="3" key="1">
    <citation type="journal article" date="2019" name="Sci. Rep.">
        <title>Draft genome of Tanacetum cinerariifolium, the natural source of mosquito coil.</title>
        <authorList>
            <person name="Yamashiro T."/>
            <person name="Shiraishi A."/>
            <person name="Satake H."/>
            <person name="Nakayama K."/>
        </authorList>
    </citation>
    <scope>NUCLEOTIDE SEQUENCE</scope>
</reference>
<keyword evidence="1" id="KW-0175">Coiled coil</keyword>
<dbReference type="SUPFAM" id="SSF57756">
    <property type="entry name" value="Retrovirus zinc finger-like domains"/>
    <property type="match status" value="1"/>
</dbReference>
<gene>
    <name evidence="3" type="ORF">Tci_392215</name>
</gene>
<evidence type="ECO:0000256" key="1">
    <source>
        <dbReference type="SAM" id="Coils"/>
    </source>
</evidence>
<accession>A0A699HHY2</accession>
<dbReference type="Gene3D" id="4.10.60.10">
    <property type="entry name" value="Zinc finger, CCHC-type"/>
    <property type="match status" value="1"/>
</dbReference>
<dbReference type="EMBL" id="BKCJ010159563">
    <property type="protein sequence ID" value="GEY20241.1"/>
    <property type="molecule type" value="Genomic_DNA"/>
</dbReference>
<dbReference type="AlphaFoldDB" id="A0A699HHY2"/>
<dbReference type="GO" id="GO:0008270">
    <property type="term" value="F:zinc ion binding"/>
    <property type="evidence" value="ECO:0007669"/>
    <property type="project" value="InterPro"/>
</dbReference>
<sequence>MSLKVLKLSNQERYEHVGPKSLMHKVDKITGCAPHTALGDTVVLEEDILGAGNTLYAYSVGNKIHKAFPLPVMEFPLPKEVPTASEESSHCQIKRDATAVKIRTATKVKKQLSVKDTITGFNSHVIEFKDSYKVPKDVTTGSTSDGTGKRKERTVTLTTDDMQKRKNDVKARTTLLLSLPNEHQLRISKSGLDTMSLDDLYNHLKVYESKVQKKSESNSQNMAFIFSAKHNSGNKEVSIASGSTTSTNVSTASANIGFASISQDTACAYIASQSNGSQIKWKKINIQGTDVVGFDKSKVKCFNYHKMGHFTRECRAPRSQDRGRRDNYKQGSKVKEQAPKALMAIDELGWDWSYMANDEKNHALVADEEAPTEFALMAKTSVESEVFDNSLFSKACKKNTDSLNSKITDLDDKLGDAKNMIYHYKLRLAQVEARLAEHRNQEVKYCEKIRVLEFKTEFRANCIESLTKDLELLKKEKGELETKLTGFQTASKDLDSLLKSQRLDKNKVGLGYCAVLPPPAQVYSPPKKDLSWTRLP</sequence>
<name>A0A699HHY2_TANCI</name>
<protein>
    <submittedName>
        <fullName evidence="3">Uncharacterized protein</fullName>
    </submittedName>
</protein>
<organism evidence="3">
    <name type="scientific">Tanacetum cinerariifolium</name>
    <name type="common">Dalmatian daisy</name>
    <name type="synonym">Chrysanthemum cinerariifolium</name>
    <dbReference type="NCBI Taxonomy" id="118510"/>
    <lineage>
        <taxon>Eukaryota</taxon>
        <taxon>Viridiplantae</taxon>
        <taxon>Streptophyta</taxon>
        <taxon>Embryophyta</taxon>
        <taxon>Tracheophyta</taxon>
        <taxon>Spermatophyta</taxon>
        <taxon>Magnoliopsida</taxon>
        <taxon>eudicotyledons</taxon>
        <taxon>Gunneridae</taxon>
        <taxon>Pentapetalae</taxon>
        <taxon>asterids</taxon>
        <taxon>campanulids</taxon>
        <taxon>Asterales</taxon>
        <taxon>Asteraceae</taxon>
        <taxon>Asteroideae</taxon>
        <taxon>Anthemideae</taxon>
        <taxon>Anthemidinae</taxon>
        <taxon>Tanacetum</taxon>
    </lineage>
</organism>
<dbReference type="InterPro" id="IPR036875">
    <property type="entry name" value="Znf_CCHC_sf"/>
</dbReference>
<evidence type="ECO:0000256" key="2">
    <source>
        <dbReference type="SAM" id="MobiDB-lite"/>
    </source>
</evidence>
<feature type="coiled-coil region" evidence="1">
    <location>
        <begin position="421"/>
        <end position="483"/>
    </location>
</feature>
<feature type="region of interest" description="Disordered" evidence="2">
    <location>
        <begin position="316"/>
        <end position="335"/>
    </location>
</feature>
<dbReference type="GO" id="GO:0003676">
    <property type="term" value="F:nucleic acid binding"/>
    <property type="evidence" value="ECO:0007669"/>
    <property type="project" value="InterPro"/>
</dbReference>
<proteinExistence type="predicted"/>
<comment type="caution">
    <text evidence="3">The sequence shown here is derived from an EMBL/GenBank/DDBJ whole genome shotgun (WGS) entry which is preliminary data.</text>
</comment>
<evidence type="ECO:0000313" key="3">
    <source>
        <dbReference type="EMBL" id="GEY20241.1"/>
    </source>
</evidence>